<reference evidence="2" key="2">
    <citation type="journal article" date="2015" name="Data Brief">
        <title>Shoot transcriptome of the giant reed, Arundo donax.</title>
        <authorList>
            <person name="Barrero R.A."/>
            <person name="Guerrero F.D."/>
            <person name="Moolhuijzen P."/>
            <person name="Goolsby J.A."/>
            <person name="Tidwell J."/>
            <person name="Bellgard S.E."/>
            <person name="Bellgard M.I."/>
        </authorList>
    </citation>
    <scope>NUCLEOTIDE SEQUENCE</scope>
    <source>
        <tissue evidence="2">Shoot tissue taken approximately 20 cm above the soil surface</tissue>
    </source>
</reference>
<accession>A0A0A9HYH8</accession>
<feature type="compositionally biased region" description="Basic and acidic residues" evidence="1">
    <location>
        <begin position="1"/>
        <end position="26"/>
    </location>
</feature>
<sequence>MLPHETRISHAPQQEDGHICADERQHHPVRGRHPVRPSGDTRT</sequence>
<feature type="region of interest" description="Disordered" evidence="1">
    <location>
        <begin position="1"/>
        <end position="43"/>
    </location>
</feature>
<name>A0A0A9HYH8_ARUDO</name>
<evidence type="ECO:0000256" key="1">
    <source>
        <dbReference type="SAM" id="MobiDB-lite"/>
    </source>
</evidence>
<dbReference type="AlphaFoldDB" id="A0A0A9HYH8"/>
<dbReference type="EMBL" id="GBRH01159928">
    <property type="protein sequence ID" value="JAE37968.1"/>
    <property type="molecule type" value="Transcribed_RNA"/>
</dbReference>
<protein>
    <submittedName>
        <fullName evidence="2">Uncharacterized protein</fullName>
    </submittedName>
</protein>
<reference evidence="2" key="1">
    <citation type="submission" date="2014-09" db="EMBL/GenBank/DDBJ databases">
        <authorList>
            <person name="Magalhaes I.L.F."/>
            <person name="Oliveira U."/>
            <person name="Santos F.R."/>
            <person name="Vidigal T.H.D.A."/>
            <person name="Brescovit A.D."/>
            <person name="Santos A.J."/>
        </authorList>
    </citation>
    <scope>NUCLEOTIDE SEQUENCE</scope>
    <source>
        <tissue evidence="2">Shoot tissue taken approximately 20 cm above the soil surface</tissue>
    </source>
</reference>
<evidence type="ECO:0000313" key="2">
    <source>
        <dbReference type="EMBL" id="JAE37968.1"/>
    </source>
</evidence>
<organism evidence="2">
    <name type="scientific">Arundo donax</name>
    <name type="common">Giant reed</name>
    <name type="synonym">Donax arundinaceus</name>
    <dbReference type="NCBI Taxonomy" id="35708"/>
    <lineage>
        <taxon>Eukaryota</taxon>
        <taxon>Viridiplantae</taxon>
        <taxon>Streptophyta</taxon>
        <taxon>Embryophyta</taxon>
        <taxon>Tracheophyta</taxon>
        <taxon>Spermatophyta</taxon>
        <taxon>Magnoliopsida</taxon>
        <taxon>Liliopsida</taxon>
        <taxon>Poales</taxon>
        <taxon>Poaceae</taxon>
        <taxon>PACMAD clade</taxon>
        <taxon>Arundinoideae</taxon>
        <taxon>Arundineae</taxon>
        <taxon>Arundo</taxon>
    </lineage>
</organism>
<proteinExistence type="predicted"/>